<dbReference type="PANTHER" id="PTHR24035:SF109">
    <property type="entry name" value="PROTEIN DRAPER"/>
    <property type="match status" value="1"/>
</dbReference>
<dbReference type="PANTHER" id="PTHR24035">
    <property type="entry name" value="MULTIPLE EPIDERMAL GROWTH FACTOR-LIKE DOMAINS PROTEIN"/>
    <property type="match status" value="1"/>
</dbReference>
<dbReference type="Gene3D" id="2.170.300.10">
    <property type="entry name" value="Tie2 ligand-binding domain superfamily"/>
    <property type="match status" value="1"/>
</dbReference>
<accession>A0AAV4I386</accession>
<keyword evidence="1" id="KW-1133">Transmembrane helix</keyword>
<dbReference type="EMBL" id="BMAT01002326">
    <property type="protein sequence ID" value="GFS04759.1"/>
    <property type="molecule type" value="Genomic_DNA"/>
</dbReference>
<dbReference type="InterPro" id="IPR052108">
    <property type="entry name" value="MEGF/SIB"/>
</dbReference>
<keyword evidence="1" id="KW-0472">Membrane</keyword>
<reference evidence="2 3" key="1">
    <citation type="journal article" date="2021" name="Elife">
        <title>Chloroplast acquisition without the gene transfer in kleptoplastic sea slugs, Plakobranchus ocellatus.</title>
        <authorList>
            <person name="Maeda T."/>
            <person name="Takahashi S."/>
            <person name="Yoshida T."/>
            <person name="Shimamura S."/>
            <person name="Takaki Y."/>
            <person name="Nagai Y."/>
            <person name="Toyoda A."/>
            <person name="Suzuki Y."/>
            <person name="Arimoto A."/>
            <person name="Ishii H."/>
            <person name="Satoh N."/>
            <person name="Nishiyama T."/>
            <person name="Hasebe M."/>
            <person name="Maruyama T."/>
            <person name="Minagawa J."/>
            <person name="Obokata J."/>
            <person name="Shigenobu S."/>
        </authorList>
    </citation>
    <scope>NUCLEOTIDE SEQUENCE [LARGE SCALE GENOMIC DNA]</scope>
</reference>
<organism evidence="2 3">
    <name type="scientific">Elysia marginata</name>
    <dbReference type="NCBI Taxonomy" id="1093978"/>
    <lineage>
        <taxon>Eukaryota</taxon>
        <taxon>Metazoa</taxon>
        <taxon>Spiralia</taxon>
        <taxon>Lophotrochozoa</taxon>
        <taxon>Mollusca</taxon>
        <taxon>Gastropoda</taxon>
        <taxon>Heterobranchia</taxon>
        <taxon>Euthyneura</taxon>
        <taxon>Panpulmonata</taxon>
        <taxon>Sacoglossa</taxon>
        <taxon>Placobranchoidea</taxon>
        <taxon>Plakobranchidae</taxon>
        <taxon>Elysia</taxon>
    </lineage>
</organism>
<name>A0AAV4I386_9GAST</name>
<keyword evidence="3" id="KW-1185">Reference proteome</keyword>
<evidence type="ECO:0000313" key="2">
    <source>
        <dbReference type="EMBL" id="GFS04759.1"/>
    </source>
</evidence>
<evidence type="ECO:0000313" key="3">
    <source>
        <dbReference type="Proteomes" id="UP000762676"/>
    </source>
</evidence>
<feature type="transmembrane region" description="Helical" evidence="1">
    <location>
        <begin position="219"/>
        <end position="248"/>
    </location>
</feature>
<dbReference type="Proteomes" id="UP000762676">
    <property type="component" value="Unassembled WGS sequence"/>
</dbReference>
<gene>
    <name evidence="2" type="ORF">ElyMa_001183600</name>
</gene>
<keyword evidence="1" id="KW-0812">Transmembrane</keyword>
<evidence type="ECO:0000256" key="1">
    <source>
        <dbReference type="SAM" id="Phobius"/>
    </source>
</evidence>
<dbReference type="AlphaFoldDB" id="A0AAV4I386"/>
<proteinExistence type="predicted"/>
<protein>
    <submittedName>
        <fullName evidence="2">Multiple epidermal growth factor-like domains 10</fullName>
    </submittedName>
</protein>
<sequence length="254" mass="26968">MEWSGIEPATSRSLARRANYSATLSYHYLNRVSCHDLQVSGGSVIIRWLASTNPKACPPGSYGVGCSKRCSRGCVGQDNICDPVNGTCGQGCEPGHVGDKCDHKCDVGFYGQACNKTCSEHCAGEDNSCNHITGFCDKGCDRGYHTATCTKKCETGSFGEGCRQRCSVHCAGEDNSCHHVTGACDHGCEPGYLCPLGHEDWYSLELRATSHQDVLNGTVIAIVVVALAIAAVTAVGMLLCWVSSAGVFKARGMK</sequence>
<comment type="caution">
    <text evidence="2">The sequence shown here is derived from an EMBL/GenBank/DDBJ whole genome shotgun (WGS) entry which is preliminary data.</text>
</comment>